<dbReference type="InterPro" id="IPR014284">
    <property type="entry name" value="RNA_pol_sigma-70_dom"/>
</dbReference>
<dbReference type="Gene3D" id="1.10.10.10">
    <property type="entry name" value="Winged helix-like DNA-binding domain superfamily/Winged helix DNA-binding domain"/>
    <property type="match status" value="1"/>
</dbReference>
<evidence type="ECO:0008006" key="9">
    <source>
        <dbReference type="Google" id="ProtNLM"/>
    </source>
</evidence>
<organism evidence="8">
    <name type="scientific">marine metagenome</name>
    <dbReference type="NCBI Taxonomy" id="408172"/>
    <lineage>
        <taxon>unclassified sequences</taxon>
        <taxon>metagenomes</taxon>
        <taxon>ecological metagenomes</taxon>
    </lineage>
</organism>
<protein>
    <recommendedName>
        <fullName evidence="9">HTH luxR-type domain-containing protein</fullName>
    </recommendedName>
</protein>
<dbReference type="PANTHER" id="PTHR43133">
    <property type="entry name" value="RNA POLYMERASE ECF-TYPE SIGMA FACTO"/>
    <property type="match status" value="1"/>
</dbReference>
<feature type="domain" description="RNA polymerase sigma-70 region 2" evidence="6">
    <location>
        <begin position="48"/>
        <end position="116"/>
    </location>
</feature>
<dbReference type="InterPro" id="IPR036388">
    <property type="entry name" value="WH-like_DNA-bd_sf"/>
</dbReference>
<evidence type="ECO:0000313" key="8">
    <source>
        <dbReference type="EMBL" id="SUZ81200.1"/>
    </source>
</evidence>
<evidence type="ECO:0000256" key="2">
    <source>
        <dbReference type="ARBA" id="ARBA00023015"/>
    </source>
</evidence>
<dbReference type="InterPro" id="IPR013249">
    <property type="entry name" value="RNA_pol_sigma70_r4_t2"/>
</dbReference>
<evidence type="ECO:0000256" key="3">
    <source>
        <dbReference type="ARBA" id="ARBA00023082"/>
    </source>
</evidence>
<feature type="domain" description="RNA polymerase sigma factor 70 region 4 type 2" evidence="7">
    <location>
        <begin position="150"/>
        <end position="203"/>
    </location>
</feature>
<gene>
    <name evidence="8" type="ORF">METZ01_LOCUS34054</name>
</gene>
<reference evidence="8" key="1">
    <citation type="submission" date="2018-05" db="EMBL/GenBank/DDBJ databases">
        <authorList>
            <person name="Lanie J.A."/>
            <person name="Ng W.-L."/>
            <person name="Kazmierczak K.M."/>
            <person name="Andrzejewski T.M."/>
            <person name="Davidsen T.M."/>
            <person name="Wayne K.J."/>
            <person name="Tettelin H."/>
            <person name="Glass J.I."/>
            <person name="Rusch D."/>
            <person name="Podicherti R."/>
            <person name="Tsui H.-C.T."/>
            <person name="Winkler M.E."/>
        </authorList>
    </citation>
    <scope>NUCLEOTIDE SEQUENCE</scope>
</reference>
<keyword evidence="4" id="KW-0804">Transcription</keyword>
<dbReference type="InterPro" id="IPR013325">
    <property type="entry name" value="RNA_pol_sigma_r2"/>
</dbReference>
<dbReference type="EMBL" id="UINC01001459">
    <property type="protein sequence ID" value="SUZ81200.1"/>
    <property type="molecule type" value="Genomic_DNA"/>
</dbReference>
<dbReference type="Pfam" id="PF08281">
    <property type="entry name" value="Sigma70_r4_2"/>
    <property type="match status" value="1"/>
</dbReference>
<evidence type="ECO:0000256" key="5">
    <source>
        <dbReference type="SAM" id="MobiDB-lite"/>
    </source>
</evidence>
<dbReference type="GO" id="GO:0016987">
    <property type="term" value="F:sigma factor activity"/>
    <property type="evidence" value="ECO:0007669"/>
    <property type="project" value="UniProtKB-KW"/>
</dbReference>
<dbReference type="SUPFAM" id="SSF88946">
    <property type="entry name" value="Sigma2 domain of RNA polymerase sigma factors"/>
    <property type="match status" value="1"/>
</dbReference>
<sequence length="218" mass="24202">MMASVVGLSSAVTGRTAPEKARVQQQVDPDRVLVKAASVGDLDAFETLVRRYQTRVVNYVLAIVRDTGEAEDVAQETFIRAHRSLGRFRSESSFKTWLYTIATNTARSALDRRARRKRVADQSLDDDAQGQGAERVPSQGPDVETALVAREAIDSALATLSDELRVAVVLRDVEGLDYQEIAEVTDVPIGTVESRIFRARRKLRTLLQPLKETIHALR</sequence>
<dbReference type="NCBIfam" id="TIGR02937">
    <property type="entry name" value="sigma70-ECF"/>
    <property type="match status" value="1"/>
</dbReference>
<dbReference type="Pfam" id="PF04542">
    <property type="entry name" value="Sigma70_r2"/>
    <property type="match status" value="1"/>
</dbReference>
<keyword evidence="3" id="KW-0731">Sigma factor</keyword>
<dbReference type="SUPFAM" id="SSF88659">
    <property type="entry name" value="Sigma3 and sigma4 domains of RNA polymerase sigma factors"/>
    <property type="match status" value="1"/>
</dbReference>
<name>A0A381QQ43_9ZZZZ</name>
<dbReference type="InterPro" id="IPR039425">
    <property type="entry name" value="RNA_pol_sigma-70-like"/>
</dbReference>
<dbReference type="InterPro" id="IPR007627">
    <property type="entry name" value="RNA_pol_sigma70_r2"/>
</dbReference>
<keyword evidence="2" id="KW-0805">Transcription regulation</keyword>
<dbReference type="PANTHER" id="PTHR43133:SF53">
    <property type="entry name" value="ECF RNA POLYMERASE SIGMA-E FACTOR"/>
    <property type="match status" value="1"/>
</dbReference>
<accession>A0A381QQ43</accession>
<evidence type="ECO:0000259" key="6">
    <source>
        <dbReference type="Pfam" id="PF04542"/>
    </source>
</evidence>
<evidence type="ECO:0000259" key="7">
    <source>
        <dbReference type="Pfam" id="PF08281"/>
    </source>
</evidence>
<comment type="similarity">
    <text evidence="1">Belongs to the sigma-70 factor family. ECF subfamily.</text>
</comment>
<dbReference type="CDD" id="cd06171">
    <property type="entry name" value="Sigma70_r4"/>
    <property type="match status" value="1"/>
</dbReference>
<dbReference type="AlphaFoldDB" id="A0A381QQ43"/>
<proteinExistence type="inferred from homology"/>
<dbReference type="GO" id="GO:0003677">
    <property type="term" value="F:DNA binding"/>
    <property type="evidence" value="ECO:0007669"/>
    <property type="project" value="InterPro"/>
</dbReference>
<dbReference type="GO" id="GO:0006352">
    <property type="term" value="P:DNA-templated transcription initiation"/>
    <property type="evidence" value="ECO:0007669"/>
    <property type="project" value="InterPro"/>
</dbReference>
<dbReference type="InterPro" id="IPR013324">
    <property type="entry name" value="RNA_pol_sigma_r3/r4-like"/>
</dbReference>
<dbReference type="Gene3D" id="1.10.1740.10">
    <property type="match status" value="1"/>
</dbReference>
<evidence type="ECO:0000256" key="1">
    <source>
        <dbReference type="ARBA" id="ARBA00010641"/>
    </source>
</evidence>
<feature type="region of interest" description="Disordered" evidence="5">
    <location>
        <begin position="120"/>
        <end position="141"/>
    </location>
</feature>
<evidence type="ECO:0000256" key="4">
    <source>
        <dbReference type="ARBA" id="ARBA00023163"/>
    </source>
</evidence>